<evidence type="ECO:0000313" key="2">
    <source>
        <dbReference type="WBParaSite" id="ES5_v2.g10155.t1"/>
    </source>
</evidence>
<reference evidence="2" key="1">
    <citation type="submission" date="2022-11" db="UniProtKB">
        <authorList>
            <consortium name="WormBaseParasite"/>
        </authorList>
    </citation>
    <scope>IDENTIFICATION</scope>
</reference>
<dbReference type="WBParaSite" id="ES5_v2.g10155.t1">
    <property type="protein sequence ID" value="ES5_v2.g10155.t1"/>
    <property type="gene ID" value="ES5_v2.g10155"/>
</dbReference>
<organism evidence="1 2">
    <name type="scientific">Panagrolaimus sp. ES5</name>
    <dbReference type="NCBI Taxonomy" id="591445"/>
    <lineage>
        <taxon>Eukaryota</taxon>
        <taxon>Metazoa</taxon>
        <taxon>Ecdysozoa</taxon>
        <taxon>Nematoda</taxon>
        <taxon>Chromadorea</taxon>
        <taxon>Rhabditida</taxon>
        <taxon>Tylenchina</taxon>
        <taxon>Panagrolaimomorpha</taxon>
        <taxon>Panagrolaimoidea</taxon>
        <taxon>Panagrolaimidae</taxon>
        <taxon>Panagrolaimus</taxon>
    </lineage>
</organism>
<sequence>MIFCFLFVLISGQSSTDSTTISASTQSVATTTVAATAASTAAACVDTITDCSKYLAQCSDPNYQTLMYQKCRKTCNLCNACLDSDAKCPQWVKNGFCSNPFYQNIRNECRKSCALCT</sequence>
<name>A0AC34EZP3_9BILA</name>
<protein>
    <submittedName>
        <fullName evidence="2">ShKT domain-containing protein</fullName>
    </submittedName>
</protein>
<proteinExistence type="predicted"/>
<dbReference type="Proteomes" id="UP000887579">
    <property type="component" value="Unplaced"/>
</dbReference>
<accession>A0AC34EZP3</accession>
<evidence type="ECO:0000313" key="1">
    <source>
        <dbReference type="Proteomes" id="UP000887579"/>
    </source>
</evidence>